<dbReference type="InterPro" id="IPR004557">
    <property type="entry name" value="PrmC-related"/>
</dbReference>
<dbReference type="CDD" id="cd02440">
    <property type="entry name" value="AdoMet_MTases"/>
    <property type="match status" value="1"/>
</dbReference>
<accession>A0ABR7WA31</accession>
<evidence type="ECO:0000313" key="7">
    <source>
        <dbReference type="Proteomes" id="UP000602395"/>
    </source>
</evidence>
<dbReference type="InterPro" id="IPR052190">
    <property type="entry name" value="Euk-Arch_PrmC-MTase"/>
</dbReference>
<dbReference type="Proteomes" id="UP000602395">
    <property type="component" value="Unassembled WGS sequence"/>
</dbReference>
<evidence type="ECO:0000259" key="5">
    <source>
        <dbReference type="Pfam" id="PF05175"/>
    </source>
</evidence>
<proteinExistence type="inferred from homology"/>
<dbReference type="SUPFAM" id="SSF53335">
    <property type="entry name" value="S-adenosyl-L-methionine-dependent methyltransferases"/>
    <property type="match status" value="1"/>
</dbReference>
<keyword evidence="3" id="KW-0808">Transferase</keyword>
<evidence type="ECO:0000256" key="4">
    <source>
        <dbReference type="ARBA" id="ARBA00022691"/>
    </source>
</evidence>
<dbReference type="PANTHER" id="PTHR45875:SF1">
    <property type="entry name" value="METHYLTRANSFERASE N6AMT1"/>
    <property type="match status" value="1"/>
</dbReference>
<dbReference type="Pfam" id="PF05175">
    <property type="entry name" value="MTS"/>
    <property type="match status" value="1"/>
</dbReference>
<reference evidence="6 7" key="1">
    <citation type="submission" date="2020-09" db="EMBL/GenBank/DDBJ databases">
        <title>Novel species in genus Gordonia.</title>
        <authorList>
            <person name="Zhang G."/>
        </authorList>
    </citation>
    <scope>NUCLEOTIDE SEQUENCE [LARGE SCALE GENOMIC DNA]</scope>
    <source>
        <strain evidence="6 7">ON-33</strain>
    </source>
</reference>
<dbReference type="RefSeq" id="WP_190266548.1">
    <property type="nucleotide sequence ID" value="NZ_BAABAD010000005.1"/>
</dbReference>
<comment type="caution">
    <text evidence="6">The sequence shown here is derived from an EMBL/GenBank/DDBJ whole genome shotgun (WGS) entry which is preliminary data.</text>
</comment>
<dbReference type="GO" id="GO:0008168">
    <property type="term" value="F:methyltransferase activity"/>
    <property type="evidence" value="ECO:0007669"/>
    <property type="project" value="UniProtKB-KW"/>
</dbReference>
<dbReference type="EMBL" id="JACWMS010000002">
    <property type="protein sequence ID" value="MBD1319669.1"/>
    <property type="molecule type" value="Genomic_DNA"/>
</dbReference>
<evidence type="ECO:0000313" key="6">
    <source>
        <dbReference type="EMBL" id="MBD1319669.1"/>
    </source>
</evidence>
<name>A0ABR7WA31_9ACTN</name>
<sequence>MGDAVVLDRRTHGILGALPGPVPQIVEHPDVYRPAVDSALLCLGLAEEFRSRPSRLSSAIELCAGAGLASLYASRWASTVIAVDRNPAAIAAMWSNSRANGVVLDLRCADVNDLDCSLAADVVLANPPYVPTPSDATRSALGYACNGGELGRDVIDSIIERAPILVRPGGTLLLVQSTISDADRTMTALSALGFQVSVSHTRTIPFGPVMLGRAAWMEERGLIAPGQRWEQLVVIRARRR</sequence>
<evidence type="ECO:0000256" key="3">
    <source>
        <dbReference type="ARBA" id="ARBA00022679"/>
    </source>
</evidence>
<feature type="domain" description="Methyltransferase small" evidence="5">
    <location>
        <begin position="48"/>
        <end position="130"/>
    </location>
</feature>
<protein>
    <submittedName>
        <fullName evidence="6">Methyltransferase</fullName>
    </submittedName>
</protein>
<gene>
    <name evidence="6" type="ORF">IDF66_08710</name>
</gene>
<dbReference type="Gene3D" id="3.40.50.150">
    <property type="entry name" value="Vaccinia Virus protein VP39"/>
    <property type="match status" value="1"/>
</dbReference>
<keyword evidence="4" id="KW-0949">S-adenosyl-L-methionine</keyword>
<organism evidence="6 7">
    <name type="scientific">Gordonia hankookensis</name>
    <dbReference type="NCBI Taxonomy" id="589403"/>
    <lineage>
        <taxon>Bacteria</taxon>
        <taxon>Bacillati</taxon>
        <taxon>Actinomycetota</taxon>
        <taxon>Actinomycetes</taxon>
        <taxon>Mycobacteriales</taxon>
        <taxon>Gordoniaceae</taxon>
        <taxon>Gordonia</taxon>
    </lineage>
</organism>
<evidence type="ECO:0000256" key="1">
    <source>
        <dbReference type="ARBA" id="ARBA00006149"/>
    </source>
</evidence>
<evidence type="ECO:0000256" key="2">
    <source>
        <dbReference type="ARBA" id="ARBA00022603"/>
    </source>
</evidence>
<dbReference type="InterPro" id="IPR002052">
    <property type="entry name" value="DNA_methylase_N6_adenine_CS"/>
</dbReference>
<comment type="similarity">
    <text evidence="1">Belongs to the eukaryotic/archaeal PrmC-related family.</text>
</comment>
<dbReference type="InterPro" id="IPR007848">
    <property type="entry name" value="Small_mtfrase_dom"/>
</dbReference>
<dbReference type="NCBIfam" id="TIGR00537">
    <property type="entry name" value="hemK_rel_arch"/>
    <property type="match status" value="1"/>
</dbReference>
<dbReference type="InterPro" id="IPR029063">
    <property type="entry name" value="SAM-dependent_MTases_sf"/>
</dbReference>
<dbReference type="PROSITE" id="PS00092">
    <property type="entry name" value="N6_MTASE"/>
    <property type="match status" value="1"/>
</dbReference>
<dbReference type="PANTHER" id="PTHR45875">
    <property type="entry name" value="METHYLTRANSFERASE N6AMT1"/>
    <property type="match status" value="1"/>
</dbReference>
<dbReference type="GO" id="GO:0032259">
    <property type="term" value="P:methylation"/>
    <property type="evidence" value="ECO:0007669"/>
    <property type="project" value="UniProtKB-KW"/>
</dbReference>
<keyword evidence="2 6" id="KW-0489">Methyltransferase</keyword>
<keyword evidence="7" id="KW-1185">Reference proteome</keyword>